<keyword evidence="2" id="KW-1185">Reference proteome</keyword>
<comment type="caution">
    <text evidence="1">The sequence shown here is derived from an EMBL/GenBank/DDBJ whole genome shotgun (WGS) entry which is preliminary data.</text>
</comment>
<organism evidence="1 2">
    <name type="scientific">Moniliophthora roreri (strain MCA 2997)</name>
    <name type="common">Cocoa frosty pod rot fungus</name>
    <name type="synonym">Crinipellis roreri</name>
    <dbReference type="NCBI Taxonomy" id="1381753"/>
    <lineage>
        <taxon>Eukaryota</taxon>
        <taxon>Fungi</taxon>
        <taxon>Dikarya</taxon>
        <taxon>Basidiomycota</taxon>
        <taxon>Agaricomycotina</taxon>
        <taxon>Agaricomycetes</taxon>
        <taxon>Agaricomycetidae</taxon>
        <taxon>Agaricales</taxon>
        <taxon>Marasmiineae</taxon>
        <taxon>Marasmiaceae</taxon>
        <taxon>Moniliophthora</taxon>
    </lineage>
</organism>
<protein>
    <submittedName>
        <fullName evidence="1">Short-chain oxidoreductase</fullName>
    </submittedName>
</protein>
<dbReference type="OrthoDB" id="3053342at2759"/>
<gene>
    <name evidence="1" type="ORF">Moror_15826</name>
</gene>
<reference evidence="1 2" key="1">
    <citation type="journal article" date="2014" name="BMC Genomics">
        <title>Genome and secretome analysis of the hemibiotrophic fungal pathogen, Moniliophthora roreri, which causes frosty pod rot disease of cacao: mechanisms of the biotrophic and necrotrophic phases.</title>
        <authorList>
            <person name="Meinhardt L.W."/>
            <person name="Costa G.G.L."/>
            <person name="Thomazella D.P.T."/>
            <person name="Teixeira P.J.P.L."/>
            <person name="Carazzolle M.F."/>
            <person name="Schuster S.C."/>
            <person name="Carlson J.E."/>
            <person name="Guiltinan M.J."/>
            <person name="Mieczkowski P."/>
            <person name="Farmer A."/>
            <person name="Ramaraj T."/>
            <person name="Crozier J."/>
            <person name="Davis R.E."/>
            <person name="Shao J."/>
            <person name="Melnick R.L."/>
            <person name="Pereira G.A.G."/>
            <person name="Bailey B.A."/>
        </authorList>
    </citation>
    <scope>NUCLEOTIDE SEQUENCE [LARGE SCALE GENOMIC DNA]</scope>
    <source>
        <strain evidence="1 2">MCA 2997</strain>
    </source>
</reference>
<dbReference type="EMBL" id="AWSO01002289">
    <property type="protein sequence ID" value="ESK81711.1"/>
    <property type="molecule type" value="Genomic_DNA"/>
</dbReference>
<accession>V2WMF7</accession>
<dbReference type="AlphaFoldDB" id="V2WMF7"/>
<sequence>YNGRQPGDPQRGVEVVLDIVRGEGVAKDKPFQKSIQLGSDCYAVAKAESEKALNRLEEWKEVSISTDFPKGT</sequence>
<dbReference type="KEGG" id="mrr:Moror_15826"/>
<evidence type="ECO:0000313" key="1">
    <source>
        <dbReference type="EMBL" id="ESK81711.1"/>
    </source>
</evidence>
<evidence type="ECO:0000313" key="2">
    <source>
        <dbReference type="Proteomes" id="UP000017559"/>
    </source>
</evidence>
<proteinExistence type="predicted"/>
<dbReference type="Proteomes" id="UP000017559">
    <property type="component" value="Unassembled WGS sequence"/>
</dbReference>
<dbReference type="HOGENOM" id="CLU_2819533_0_0_1"/>
<name>V2WMF7_MONRO</name>
<feature type="non-terminal residue" evidence="1">
    <location>
        <position position="1"/>
    </location>
</feature>